<dbReference type="InterPro" id="IPR013216">
    <property type="entry name" value="Methyltransf_11"/>
</dbReference>
<keyword evidence="2" id="KW-0489">Methyltransferase</keyword>
<dbReference type="Proteomes" id="UP000184480">
    <property type="component" value="Unassembled WGS sequence"/>
</dbReference>
<dbReference type="EMBL" id="FQUC01000011">
    <property type="protein sequence ID" value="SHF88420.1"/>
    <property type="molecule type" value="Genomic_DNA"/>
</dbReference>
<keyword evidence="3" id="KW-1185">Reference proteome</keyword>
<feature type="domain" description="Methyltransferase type 11" evidence="1">
    <location>
        <begin position="54"/>
        <end position="141"/>
    </location>
</feature>
<proteinExistence type="predicted"/>
<evidence type="ECO:0000313" key="2">
    <source>
        <dbReference type="EMBL" id="SHF88420.1"/>
    </source>
</evidence>
<evidence type="ECO:0000259" key="1">
    <source>
        <dbReference type="Pfam" id="PF08241"/>
    </source>
</evidence>
<dbReference type="AlphaFoldDB" id="A0A1M5F9Z1"/>
<dbReference type="GO" id="GO:0032259">
    <property type="term" value="P:methylation"/>
    <property type="evidence" value="ECO:0007669"/>
    <property type="project" value="UniProtKB-KW"/>
</dbReference>
<accession>A0A1M5F9Z1</accession>
<dbReference type="CDD" id="cd02440">
    <property type="entry name" value="AdoMet_MTases"/>
    <property type="match status" value="1"/>
</dbReference>
<evidence type="ECO:0000313" key="3">
    <source>
        <dbReference type="Proteomes" id="UP000184480"/>
    </source>
</evidence>
<dbReference type="Gene3D" id="3.40.50.150">
    <property type="entry name" value="Vaccinia Virus protein VP39"/>
    <property type="match status" value="1"/>
</dbReference>
<dbReference type="OrthoDB" id="9791837at2"/>
<dbReference type="PANTHER" id="PTHR42912:SF96">
    <property type="entry name" value="METHYLTRANSFERASE DOMAIN-CONTAINING PROTEIN"/>
    <property type="match status" value="1"/>
</dbReference>
<dbReference type="Pfam" id="PF08241">
    <property type="entry name" value="Methyltransf_11"/>
    <property type="match status" value="1"/>
</dbReference>
<protein>
    <submittedName>
        <fullName evidence="2">Methyltransferase domain-containing protein</fullName>
    </submittedName>
</protein>
<dbReference type="RefSeq" id="WP_062178906.1">
    <property type="nucleotide sequence ID" value="NZ_BBXL01000006.1"/>
</dbReference>
<dbReference type="PANTHER" id="PTHR42912">
    <property type="entry name" value="METHYLTRANSFERASE"/>
    <property type="match status" value="1"/>
</dbReference>
<dbReference type="InterPro" id="IPR050508">
    <property type="entry name" value="Methyltransf_Superfamily"/>
</dbReference>
<dbReference type="STRING" id="1346286.SAMN05444362_111105"/>
<dbReference type="InterPro" id="IPR029063">
    <property type="entry name" value="SAM-dependent_MTases_sf"/>
</dbReference>
<gene>
    <name evidence="2" type="ORF">SAMN05444362_111105</name>
</gene>
<keyword evidence="2" id="KW-0808">Transferase</keyword>
<organism evidence="2 3">
    <name type="scientific">Dysgonomonas macrotermitis</name>
    <dbReference type="NCBI Taxonomy" id="1346286"/>
    <lineage>
        <taxon>Bacteria</taxon>
        <taxon>Pseudomonadati</taxon>
        <taxon>Bacteroidota</taxon>
        <taxon>Bacteroidia</taxon>
        <taxon>Bacteroidales</taxon>
        <taxon>Dysgonomonadaceae</taxon>
        <taxon>Dysgonomonas</taxon>
    </lineage>
</organism>
<sequence length="228" mass="27256">MNKNRQQSIKTYYNDLAPEYDHDRFANSYGKYIDYQEKKVMHKLMLHRDKETTLDVACGTGRFLRYARYGLDISPNMLEVAQRKYRNRLLFEGNASQMPFEDKKFETIFSFHLVMHLDKETTRQFLEETSRIAKPGATLIFDFPSKYRRQAINYKAENWHASNALSTIEIQAMTTQWLVKSSYGILFFPIHRFPPSTRRYLRRIDTWICRSFLKKYASYIVVILKKKV</sequence>
<name>A0A1M5F9Z1_9BACT</name>
<reference evidence="3" key="1">
    <citation type="submission" date="2016-11" db="EMBL/GenBank/DDBJ databases">
        <authorList>
            <person name="Varghese N."/>
            <person name="Submissions S."/>
        </authorList>
    </citation>
    <scope>NUCLEOTIDE SEQUENCE [LARGE SCALE GENOMIC DNA]</scope>
    <source>
        <strain evidence="3">DSM 27370</strain>
    </source>
</reference>
<dbReference type="GO" id="GO:0008757">
    <property type="term" value="F:S-adenosylmethionine-dependent methyltransferase activity"/>
    <property type="evidence" value="ECO:0007669"/>
    <property type="project" value="InterPro"/>
</dbReference>
<dbReference type="SUPFAM" id="SSF53335">
    <property type="entry name" value="S-adenosyl-L-methionine-dependent methyltransferases"/>
    <property type="match status" value="1"/>
</dbReference>